<reference evidence="1" key="1">
    <citation type="submission" date="2023-08" db="EMBL/GenBank/DDBJ databases">
        <title>A de novo genome assembly of Solanum verrucosum Schlechtendal, a Mexican diploid species geographically isolated from the other diploid A-genome species in potato relatives.</title>
        <authorList>
            <person name="Hosaka K."/>
        </authorList>
    </citation>
    <scope>NUCLEOTIDE SEQUENCE</scope>
    <source>
        <tissue evidence="1">Young leaves</tissue>
    </source>
</reference>
<name>A0AAF0QPZ4_SOLVR</name>
<dbReference type="PANTHER" id="PTHR48044">
    <property type="entry name" value="GLYCOSYLTRANSFERASE"/>
    <property type="match status" value="1"/>
</dbReference>
<dbReference type="GO" id="GO:1901135">
    <property type="term" value="P:carbohydrate derivative metabolic process"/>
    <property type="evidence" value="ECO:0007669"/>
    <property type="project" value="UniProtKB-ARBA"/>
</dbReference>
<protein>
    <submittedName>
        <fullName evidence="1">Uncharacterized protein</fullName>
    </submittedName>
</protein>
<dbReference type="GO" id="GO:0008194">
    <property type="term" value="F:UDP-glycosyltransferase activity"/>
    <property type="evidence" value="ECO:0007669"/>
    <property type="project" value="UniProtKB-ARBA"/>
</dbReference>
<dbReference type="PANTHER" id="PTHR48044:SF89">
    <property type="entry name" value="UDP-GLYCOSYLTRANSFERASES DOMAIN-CONTAINING PROTEIN"/>
    <property type="match status" value="1"/>
</dbReference>
<proteinExistence type="predicted"/>
<accession>A0AAF0QPZ4</accession>
<evidence type="ECO:0000313" key="1">
    <source>
        <dbReference type="EMBL" id="WMV23899.1"/>
    </source>
</evidence>
<dbReference type="AlphaFoldDB" id="A0AAF0QPZ4"/>
<dbReference type="SUPFAM" id="SSF53756">
    <property type="entry name" value="UDP-Glycosyltransferase/glycogen phosphorylase"/>
    <property type="match status" value="1"/>
</dbReference>
<dbReference type="EMBL" id="CP133615">
    <property type="protein sequence ID" value="WMV23899.1"/>
    <property type="molecule type" value="Genomic_DNA"/>
</dbReference>
<dbReference type="Gene3D" id="3.40.50.2000">
    <property type="entry name" value="Glycogen Phosphorylase B"/>
    <property type="match status" value="2"/>
</dbReference>
<sequence>MDIKSGDIHNTSKVIDGQFLDLLAQVESKQQWAIGPILPTKLHNNISNNNNICLEWLNKQPLRSVLYISFGTSTIFSDRVVTELAMGLEQSKQKFIWVLREADRGDAFTEEARRFELPEEF</sequence>
<dbReference type="Proteomes" id="UP001234989">
    <property type="component" value="Chromosome 4"/>
</dbReference>
<organism evidence="1 2">
    <name type="scientific">Solanum verrucosum</name>
    <dbReference type="NCBI Taxonomy" id="315347"/>
    <lineage>
        <taxon>Eukaryota</taxon>
        <taxon>Viridiplantae</taxon>
        <taxon>Streptophyta</taxon>
        <taxon>Embryophyta</taxon>
        <taxon>Tracheophyta</taxon>
        <taxon>Spermatophyta</taxon>
        <taxon>Magnoliopsida</taxon>
        <taxon>eudicotyledons</taxon>
        <taxon>Gunneridae</taxon>
        <taxon>Pentapetalae</taxon>
        <taxon>asterids</taxon>
        <taxon>lamiids</taxon>
        <taxon>Solanales</taxon>
        <taxon>Solanaceae</taxon>
        <taxon>Solanoideae</taxon>
        <taxon>Solaneae</taxon>
        <taxon>Solanum</taxon>
    </lineage>
</organism>
<evidence type="ECO:0000313" key="2">
    <source>
        <dbReference type="Proteomes" id="UP001234989"/>
    </source>
</evidence>
<keyword evidence="2" id="KW-1185">Reference proteome</keyword>
<gene>
    <name evidence="1" type="ORF">MTR67_017284</name>
</gene>